<gene>
    <name evidence="2" type="ORF">WMO64_11705</name>
</gene>
<reference evidence="2 3" key="1">
    <citation type="submission" date="2024-03" db="EMBL/GenBank/DDBJ databases">
        <title>Human intestinal bacterial collection.</title>
        <authorList>
            <person name="Pauvert C."/>
            <person name="Hitch T.C.A."/>
            <person name="Clavel T."/>
        </authorList>
    </citation>
    <scope>NUCLEOTIDE SEQUENCE [LARGE SCALE GENOMIC DNA]</scope>
    <source>
        <strain evidence="2 3">CLA-AP-H29</strain>
    </source>
</reference>
<dbReference type="EC" id="2.4.-.-" evidence="2"/>
<proteinExistence type="predicted"/>
<name>A0ABV1E9Y1_9FIRM</name>
<protein>
    <submittedName>
        <fullName evidence="2">Glycosyltransferase</fullName>
        <ecNumber evidence="2">2.4.-.-</ecNumber>
    </submittedName>
</protein>
<keyword evidence="3" id="KW-1185">Reference proteome</keyword>
<dbReference type="Proteomes" id="UP001464378">
    <property type="component" value="Unassembled WGS sequence"/>
</dbReference>
<comment type="caution">
    <text evidence="2">The sequence shown here is derived from an EMBL/GenBank/DDBJ whole genome shotgun (WGS) entry which is preliminary data.</text>
</comment>
<feature type="domain" description="Glycosyl transferase family 1" evidence="1">
    <location>
        <begin position="219"/>
        <end position="373"/>
    </location>
</feature>
<evidence type="ECO:0000313" key="3">
    <source>
        <dbReference type="Proteomes" id="UP001464378"/>
    </source>
</evidence>
<accession>A0ABV1E9Y1</accession>
<evidence type="ECO:0000313" key="2">
    <source>
        <dbReference type="EMBL" id="MEQ2444127.1"/>
    </source>
</evidence>
<dbReference type="SUPFAM" id="SSF53756">
    <property type="entry name" value="UDP-Glycosyltransferase/glycogen phosphorylase"/>
    <property type="match status" value="1"/>
</dbReference>
<dbReference type="RefSeq" id="WP_349232103.1">
    <property type="nucleotide sequence ID" value="NZ_JBBMFK010000019.1"/>
</dbReference>
<keyword evidence="2" id="KW-0808">Transferase</keyword>
<dbReference type="CDD" id="cd03811">
    <property type="entry name" value="GT4_GT28_WabH-like"/>
    <property type="match status" value="1"/>
</dbReference>
<dbReference type="Pfam" id="PF00534">
    <property type="entry name" value="Glycos_transf_1"/>
    <property type="match status" value="1"/>
</dbReference>
<organism evidence="2 3">
    <name type="scientific">Pseudoflavonifractor intestinihominis</name>
    <dbReference type="NCBI Taxonomy" id="3133171"/>
    <lineage>
        <taxon>Bacteria</taxon>
        <taxon>Bacillati</taxon>
        <taxon>Bacillota</taxon>
        <taxon>Clostridia</taxon>
        <taxon>Eubacteriales</taxon>
        <taxon>Oscillospiraceae</taxon>
        <taxon>Pseudoflavonifractor</taxon>
    </lineage>
</organism>
<sequence length="399" mass="44943">MEKKRVLVASHALELGGAERALLGLLNAFDSDRYEVDLFLLRHSGELLPYIPSNIRLLPEIKQYTCLAEPITETLKKGAFGVVLGRAWGKYKARQFLKSHPSELDQAVSLEYSHKYTKNFMPQISHKNYDLAVSFLTPHYFVAEKVTAKVKVAWIHTDYSALQIDTVSELQMWSAYDKIASISDHCTKGFLEQFPSLQERIIRIDNIISPELIYRQAEESVPEGMEKGSYKLLSVGRFCTAKNFDNVPFICRLIRASGLDVHWYLIGFGGDEKLIRQNIVKAEMQDYVTVLGKKSNPYPYMKACDLYVQPSRYEGNCVSVHEAQILGKAVVITNYATSASQLEDGVDGVIVPMDNEGCAKGIATLLRDTKALKLLSDTCRQQDYSNADEVNKLYALMEG</sequence>
<dbReference type="PANTHER" id="PTHR12526:SF628">
    <property type="entry name" value="MANNOSYLGLUCOSYLGLYCERATE SYNTHASE"/>
    <property type="match status" value="1"/>
</dbReference>
<dbReference type="EMBL" id="JBBMFK010000019">
    <property type="protein sequence ID" value="MEQ2444127.1"/>
    <property type="molecule type" value="Genomic_DNA"/>
</dbReference>
<keyword evidence="2" id="KW-0328">Glycosyltransferase</keyword>
<dbReference type="GO" id="GO:0016757">
    <property type="term" value="F:glycosyltransferase activity"/>
    <property type="evidence" value="ECO:0007669"/>
    <property type="project" value="UniProtKB-KW"/>
</dbReference>
<dbReference type="Gene3D" id="3.40.50.2000">
    <property type="entry name" value="Glycogen Phosphorylase B"/>
    <property type="match status" value="2"/>
</dbReference>
<evidence type="ECO:0000259" key="1">
    <source>
        <dbReference type="Pfam" id="PF00534"/>
    </source>
</evidence>
<dbReference type="InterPro" id="IPR001296">
    <property type="entry name" value="Glyco_trans_1"/>
</dbReference>
<dbReference type="PANTHER" id="PTHR12526">
    <property type="entry name" value="GLYCOSYLTRANSFERASE"/>
    <property type="match status" value="1"/>
</dbReference>